<dbReference type="AlphaFoldDB" id="A0ABD2I8D0"/>
<comment type="caution">
    <text evidence="3">The sequence shown here is derived from an EMBL/GenBank/DDBJ whole genome shotgun (WGS) entry which is preliminary data.</text>
</comment>
<feature type="domain" description="MHD2" evidence="2">
    <location>
        <begin position="51"/>
        <end position="160"/>
    </location>
</feature>
<evidence type="ECO:0000313" key="4">
    <source>
        <dbReference type="Proteomes" id="UP001620626"/>
    </source>
</evidence>
<evidence type="ECO:0000313" key="3">
    <source>
        <dbReference type="EMBL" id="KAL3076447.1"/>
    </source>
</evidence>
<organism evidence="3 4">
    <name type="scientific">Heterodera trifolii</name>
    <dbReference type="NCBI Taxonomy" id="157864"/>
    <lineage>
        <taxon>Eukaryota</taxon>
        <taxon>Metazoa</taxon>
        <taxon>Ecdysozoa</taxon>
        <taxon>Nematoda</taxon>
        <taxon>Chromadorea</taxon>
        <taxon>Rhabditida</taxon>
        <taxon>Tylenchina</taxon>
        <taxon>Tylenchomorpha</taxon>
        <taxon>Tylenchoidea</taxon>
        <taxon>Heteroderidae</taxon>
        <taxon>Heteroderinae</taxon>
        <taxon>Heterodera</taxon>
    </lineage>
</organism>
<evidence type="ECO:0000259" key="2">
    <source>
        <dbReference type="PROSITE" id="PS51259"/>
    </source>
</evidence>
<keyword evidence="1" id="KW-0268">Exocytosis</keyword>
<keyword evidence="4" id="KW-1185">Reference proteome</keyword>
<accession>A0ABD2I8D0</accession>
<dbReference type="PROSITE" id="PS51259">
    <property type="entry name" value="MHD2"/>
    <property type="match status" value="1"/>
</dbReference>
<dbReference type="InterPro" id="IPR052095">
    <property type="entry name" value="UNC-13_domain"/>
</dbReference>
<dbReference type="PANTHER" id="PTHR45999:SF9">
    <property type="entry name" value="BAI1-ASSOCIATED PROTEIN 3"/>
    <property type="match status" value="1"/>
</dbReference>
<dbReference type="EMBL" id="JBICBT010001253">
    <property type="protein sequence ID" value="KAL3076447.1"/>
    <property type="molecule type" value="Genomic_DNA"/>
</dbReference>
<evidence type="ECO:0000256" key="1">
    <source>
        <dbReference type="ARBA" id="ARBA00022483"/>
    </source>
</evidence>
<dbReference type="GO" id="GO:0006887">
    <property type="term" value="P:exocytosis"/>
    <property type="evidence" value="ECO:0007669"/>
    <property type="project" value="UniProtKB-KW"/>
</dbReference>
<reference evidence="3 4" key="1">
    <citation type="submission" date="2024-10" db="EMBL/GenBank/DDBJ databases">
        <authorList>
            <person name="Kim D."/>
        </authorList>
    </citation>
    <scope>NUCLEOTIDE SEQUENCE [LARGE SCALE GENOMIC DNA]</scope>
    <source>
        <strain evidence="3">BH-2024</strain>
    </source>
</reference>
<protein>
    <recommendedName>
        <fullName evidence="2">MHD2 domain-containing protein</fullName>
    </recommendedName>
</protein>
<name>A0ABD2I8D0_9BILA</name>
<sequence length="176" mass="20228">MNKEFRSHVERPLDACTQNIVEQIELLIDQFARRQTAIFHLVWSPAACPTDECLKPLIKLLDEELSLVHWCLMHRNFTRVMQAQMQLLLKLFQECVNENVGLEPSFYRRLTDALAILLDFFHADGKGIAVDVFAASNEYKRFHEQISLYQMPTCTPASPSPSPICGSSTVLRHLRI</sequence>
<gene>
    <name evidence="3" type="ORF">niasHT_039936</name>
</gene>
<proteinExistence type="predicted"/>
<dbReference type="Proteomes" id="UP001620626">
    <property type="component" value="Unassembled WGS sequence"/>
</dbReference>
<dbReference type="InterPro" id="IPR014772">
    <property type="entry name" value="Munc13_dom-2"/>
</dbReference>
<dbReference type="Gene3D" id="1.20.58.1100">
    <property type="match status" value="1"/>
</dbReference>
<dbReference type="PANTHER" id="PTHR45999">
    <property type="entry name" value="UNC-13-4A, ISOFORM B"/>
    <property type="match status" value="1"/>
</dbReference>